<dbReference type="InterPro" id="IPR000182">
    <property type="entry name" value="GNAT_dom"/>
</dbReference>
<dbReference type="AlphaFoldDB" id="A0A5J4YZJ3"/>
<evidence type="ECO:0000313" key="3">
    <source>
        <dbReference type="Proteomes" id="UP000324585"/>
    </source>
</evidence>
<feature type="domain" description="N-acetyltransferase" evidence="1">
    <location>
        <begin position="67"/>
        <end position="207"/>
    </location>
</feature>
<dbReference type="PROSITE" id="PS51186">
    <property type="entry name" value="GNAT"/>
    <property type="match status" value="1"/>
</dbReference>
<dbReference type="OMA" id="QPHITTH"/>
<name>A0A5J4YZJ3_PORPP</name>
<dbReference type="EMBL" id="VRMN01000002">
    <property type="protein sequence ID" value="KAA8496498.1"/>
    <property type="molecule type" value="Genomic_DNA"/>
</dbReference>
<protein>
    <recommendedName>
        <fullName evidence="1">N-acetyltransferase domain-containing protein</fullName>
    </recommendedName>
</protein>
<evidence type="ECO:0000313" key="2">
    <source>
        <dbReference type="EMBL" id="KAA8496498.1"/>
    </source>
</evidence>
<dbReference type="InterPro" id="IPR016181">
    <property type="entry name" value="Acyl_CoA_acyltransferase"/>
</dbReference>
<gene>
    <name evidence="2" type="ORF">FVE85_0227</name>
</gene>
<keyword evidence="3" id="KW-1185">Reference proteome</keyword>
<dbReference type="GO" id="GO:0016747">
    <property type="term" value="F:acyltransferase activity, transferring groups other than amino-acyl groups"/>
    <property type="evidence" value="ECO:0007669"/>
    <property type="project" value="InterPro"/>
</dbReference>
<dbReference type="Proteomes" id="UP000324585">
    <property type="component" value="Unassembled WGS sequence"/>
</dbReference>
<dbReference type="Gene3D" id="3.40.630.30">
    <property type="match status" value="1"/>
</dbReference>
<evidence type="ECO:0000259" key="1">
    <source>
        <dbReference type="PROSITE" id="PS51186"/>
    </source>
</evidence>
<organism evidence="2 3">
    <name type="scientific">Porphyridium purpureum</name>
    <name type="common">Red alga</name>
    <name type="synonym">Porphyridium cruentum</name>
    <dbReference type="NCBI Taxonomy" id="35688"/>
    <lineage>
        <taxon>Eukaryota</taxon>
        <taxon>Rhodophyta</taxon>
        <taxon>Bangiophyceae</taxon>
        <taxon>Porphyridiales</taxon>
        <taxon>Porphyridiaceae</taxon>
        <taxon>Porphyridium</taxon>
    </lineage>
</organism>
<accession>A0A5J4YZJ3</accession>
<dbReference type="CDD" id="cd04301">
    <property type="entry name" value="NAT_SF"/>
    <property type="match status" value="1"/>
</dbReference>
<sequence>MITNGTPACAAQPHGAVPQPACSVPICAFTLGQLFGARKPSLKNKRYALVCKASGGGGEDGHASPRLVLRQGRKQDLAFIRKSLFAESMNPTIAGVERFVVAETAEEGLSDEEGSRKVVGFGQVRPVSDSAQELASVFVEREYRRRGIASAVIQELVTLHAEDERGIYLMTLSRTVGLYEALGFRSIPASELPLSMRVEFLLGRVVARIAAGGESLAAMRLLTPQK</sequence>
<proteinExistence type="predicted"/>
<dbReference type="Pfam" id="PF13508">
    <property type="entry name" value="Acetyltransf_7"/>
    <property type="match status" value="1"/>
</dbReference>
<comment type="caution">
    <text evidence="2">The sequence shown here is derived from an EMBL/GenBank/DDBJ whole genome shotgun (WGS) entry which is preliminary data.</text>
</comment>
<dbReference type="OrthoDB" id="41532at2759"/>
<dbReference type="SUPFAM" id="SSF55729">
    <property type="entry name" value="Acyl-CoA N-acyltransferases (Nat)"/>
    <property type="match status" value="1"/>
</dbReference>
<reference evidence="3" key="1">
    <citation type="journal article" date="2019" name="Nat. Commun.">
        <title>Expansion of phycobilisome linker gene families in mesophilic red algae.</title>
        <authorList>
            <person name="Lee J."/>
            <person name="Kim D."/>
            <person name="Bhattacharya D."/>
            <person name="Yoon H.S."/>
        </authorList>
    </citation>
    <scope>NUCLEOTIDE SEQUENCE [LARGE SCALE GENOMIC DNA]</scope>
    <source>
        <strain evidence="3">CCMP 1328</strain>
    </source>
</reference>